<evidence type="ECO:0000256" key="2">
    <source>
        <dbReference type="ARBA" id="ARBA00022576"/>
    </source>
</evidence>
<dbReference type="EMBL" id="VSSQ01060169">
    <property type="protein sequence ID" value="MPN13650.1"/>
    <property type="molecule type" value="Genomic_DNA"/>
</dbReference>
<reference evidence="6" key="1">
    <citation type="submission" date="2019-08" db="EMBL/GenBank/DDBJ databases">
        <authorList>
            <person name="Kucharzyk K."/>
            <person name="Murdoch R.W."/>
            <person name="Higgins S."/>
            <person name="Loffler F."/>
        </authorList>
    </citation>
    <scope>NUCLEOTIDE SEQUENCE</scope>
</reference>
<dbReference type="GO" id="GO:0030170">
    <property type="term" value="F:pyridoxal phosphate binding"/>
    <property type="evidence" value="ECO:0007669"/>
    <property type="project" value="InterPro"/>
</dbReference>
<accession>A0A645FI61</accession>
<dbReference type="InterPro" id="IPR015422">
    <property type="entry name" value="PyrdxlP-dep_Trfase_small"/>
</dbReference>
<proteinExistence type="predicted"/>
<dbReference type="PANTHER" id="PTHR43807">
    <property type="entry name" value="FI04487P"/>
    <property type="match status" value="1"/>
</dbReference>
<dbReference type="GO" id="GO:0010326">
    <property type="term" value="F:methionine-oxo-acid transaminase activity"/>
    <property type="evidence" value="ECO:0007669"/>
    <property type="project" value="UniProtKB-EC"/>
</dbReference>
<evidence type="ECO:0000313" key="6">
    <source>
        <dbReference type="EMBL" id="MPN13650.1"/>
    </source>
</evidence>
<dbReference type="Gene3D" id="3.90.1150.10">
    <property type="entry name" value="Aspartate Aminotransferase, domain 1"/>
    <property type="match status" value="1"/>
</dbReference>
<evidence type="ECO:0000256" key="1">
    <source>
        <dbReference type="ARBA" id="ARBA00001933"/>
    </source>
</evidence>
<gene>
    <name evidence="6" type="primary">ybdL_7</name>
    <name evidence="6" type="ORF">SDC9_160973</name>
</gene>
<keyword evidence="4" id="KW-0663">Pyridoxal phosphate</keyword>
<dbReference type="PANTHER" id="PTHR43807:SF20">
    <property type="entry name" value="FI04487P"/>
    <property type="match status" value="1"/>
</dbReference>
<dbReference type="InterPro" id="IPR051326">
    <property type="entry name" value="Kynurenine-oxoglutarate_AT"/>
</dbReference>
<protein>
    <submittedName>
        <fullName evidence="6">Methionine aminotransferase</fullName>
        <ecNumber evidence="6">2.6.1.88</ecNumber>
    </submittedName>
</protein>
<dbReference type="Pfam" id="PF00155">
    <property type="entry name" value="Aminotran_1_2"/>
    <property type="match status" value="1"/>
</dbReference>
<keyword evidence="2 6" id="KW-0032">Aminotransferase</keyword>
<dbReference type="GO" id="GO:0016212">
    <property type="term" value="F:kynurenine-oxoglutarate transaminase activity"/>
    <property type="evidence" value="ECO:0007669"/>
    <property type="project" value="TreeGrafter"/>
</dbReference>
<comment type="cofactor">
    <cofactor evidence="1">
        <name>pyridoxal 5'-phosphate</name>
        <dbReference type="ChEBI" id="CHEBI:597326"/>
    </cofactor>
</comment>
<evidence type="ECO:0000256" key="3">
    <source>
        <dbReference type="ARBA" id="ARBA00022679"/>
    </source>
</evidence>
<name>A0A645FI61_9ZZZZ</name>
<dbReference type="GO" id="GO:0005737">
    <property type="term" value="C:cytoplasm"/>
    <property type="evidence" value="ECO:0007669"/>
    <property type="project" value="TreeGrafter"/>
</dbReference>
<evidence type="ECO:0000259" key="5">
    <source>
        <dbReference type="Pfam" id="PF00155"/>
    </source>
</evidence>
<organism evidence="6">
    <name type="scientific">bioreactor metagenome</name>
    <dbReference type="NCBI Taxonomy" id="1076179"/>
    <lineage>
        <taxon>unclassified sequences</taxon>
        <taxon>metagenomes</taxon>
        <taxon>ecological metagenomes</taxon>
    </lineage>
</organism>
<keyword evidence="3 6" id="KW-0808">Transferase</keyword>
<sequence length="110" mass="12771">MRFPAEYYHELSEFYRERRDYLLTELTKLGFECISPAGAYYIMADITSFGYDDDVAFAKFLAEKIGVAVVPGSSFYRDQMPDGKKFIRFCFCKEMSTLQAAVERLQNLRA</sequence>
<dbReference type="EC" id="2.6.1.88" evidence="6"/>
<dbReference type="InterPro" id="IPR004839">
    <property type="entry name" value="Aminotransferase_I/II_large"/>
</dbReference>
<feature type="domain" description="Aminotransferase class I/classII large" evidence="5">
    <location>
        <begin position="6"/>
        <end position="105"/>
    </location>
</feature>
<dbReference type="SUPFAM" id="SSF53383">
    <property type="entry name" value="PLP-dependent transferases"/>
    <property type="match status" value="1"/>
</dbReference>
<dbReference type="InterPro" id="IPR015424">
    <property type="entry name" value="PyrdxlP-dep_Trfase"/>
</dbReference>
<evidence type="ECO:0000256" key="4">
    <source>
        <dbReference type="ARBA" id="ARBA00022898"/>
    </source>
</evidence>
<comment type="caution">
    <text evidence="6">The sequence shown here is derived from an EMBL/GenBank/DDBJ whole genome shotgun (WGS) entry which is preliminary data.</text>
</comment>
<dbReference type="AlphaFoldDB" id="A0A645FI61"/>